<name>A0A0E3W316_9FIRM</name>
<dbReference type="CDD" id="cd06261">
    <property type="entry name" value="TM_PBP2"/>
    <property type="match status" value="1"/>
</dbReference>
<dbReference type="PANTHER" id="PTHR30177:SF4">
    <property type="entry name" value="OSMOPROTECTANT IMPORT PERMEASE PROTEIN OSMW"/>
    <property type="match status" value="1"/>
</dbReference>
<evidence type="ECO:0000256" key="6">
    <source>
        <dbReference type="RuleBase" id="RU363032"/>
    </source>
</evidence>
<evidence type="ECO:0000256" key="2">
    <source>
        <dbReference type="ARBA" id="ARBA00022448"/>
    </source>
</evidence>
<dbReference type="FunFam" id="1.10.3720.10:FF:000001">
    <property type="entry name" value="Glycine betaine ABC transporter, permease"/>
    <property type="match status" value="1"/>
</dbReference>
<dbReference type="Gene3D" id="1.10.3720.10">
    <property type="entry name" value="MetI-like"/>
    <property type="match status" value="1"/>
</dbReference>
<dbReference type="OrthoDB" id="9801163at2"/>
<keyword evidence="9" id="KW-1185">Reference proteome</keyword>
<protein>
    <submittedName>
        <fullName evidence="8">MetI-like domain</fullName>
    </submittedName>
</protein>
<keyword evidence="4 6" id="KW-1133">Transmembrane helix</keyword>
<dbReference type="InterPro" id="IPR000515">
    <property type="entry name" value="MetI-like"/>
</dbReference>
<evidence type="ECO:0000256" key="1">
    <source>
        <dbReference type="ARBA" id="ARBA00004141"/>
    </source>
</evidence>
<feature type="transmembrane region" description="Helical" evidence="6">
    <location>
        <begin position="152"/>
        <end position="176"/>
    </location>
</feature>
<evidence type="ECO:0000256" key="3">
    <source>
        <dbReference type="ARBA" id="ARBA00022692"/>
    </source>
</evidence>
<evidence type="ECO:0000313" key="8">
    <source>
        <dbReference type="EMBL" id="CFX40363.1"/>
    </source>
</evidence>
<dbReference type="SUPFAM" id="SSF161098">
    <property type="entry name" value="MetI-like"/>
    <property type="match status" value="1"/>
</dbReference>
<dbReference type="Pfam" id="PF00528">
    <property type="entry name" value="BPD_transp_1"/>
    <property type="match status" value="1"/>
</dbReference>
<dbReference type="STRING" id="690567.1143"/>
<proteinExistence type="inferred from homology"/>
<keyword evidence="2 6" id="KW-0813">Transport</keyword>
<keyword evidence="5 6" id="KW-0472">Membrane</keyword>
<gene>
    <name evidence="8" type="ORF">1143</name>
</gene>
<accession>A0A0E3W316</accession>
<dbReference type="PANTHER" id="PTHR30177">
    <property type="entry name" value="GLYCINE BETAINE/L-PROLINE TRANSPORT SYSTEM PERMEASE PROTEIN PROW"/>
    <property type="match status" value="1"/>
</dbReference>
<feature type="domain" description="ABC transmembrane type-1" evidence="7">
    <location>
        <begin position="26"/>
        <end position="205"/>
    </location>
</feature>
<comment type="similarity">
    <text evidence="6">Belongs to the binding-protein-dependent transport system permease family.</text>
</comment>
<evidence type="ECO:0000313" key="9">
    <source>
        <dbReference type="Proteomes" id="UP000045545"/>
    </source>
</evidence>
<organism evidence="8 9">
    <name type="scientific">Syntrophomonas zehnderi OL-4</name>
    <dbReference type="NCBI Taxonomy" id="690567"/>
    <lineage>
        <taxon>Bacteria</taxon>
        <taxon>Bacillati</taxon>
        <taxon>Bacillota</taxon>
        <taxon>Clostridia</taxon>
        <taxon>Eubacteriales</taxon>
        <taxon>Syntrophomonadaceae</taxon>
        <taxon>Syntrophomonas</taxon>
    </lineage>
</organism>
<dbReference type="Proteomes" id="UP000045545">
    <property type="component" value="Unassembled WGS sequence"/>
</dbReference>
<dbReference type="PROSITE" id="PS50928">
    <property type="entry name" value="ABC_TM1"/>
    <property type="match status" value="1"/>
</dbReference>
<dbReference type="GO" id="GO:0005886">
    <property type="term" value="C:plasma membrane"/>
    <property type="evidence" value="ECO:0007669"/>
    <property type="project" value="UniProtKB-SubCell"/>
</dbReference>
<sequence>MCIYGVAGNSFVGYVTANSGKILQLSLEHCLLVVVAVLIAIVVGISLGILISYYDVLAPAILYVCQIIMTIPSLALFGLFLPLFGIGFKTGVITLVLYCLLPVVRNTYVGIAEIDPSIIEAARGMGMNEASIMTKIKLPLAWPIIMAGIRTAVVMVVGIAAIASVVGAGGLGVFIFRGISQWNINAVLVGAIFVSLLAIVFDQVLKLVENRSQV</sequence>
<evidence type="ECO:0000259" key="7">
    <source>
        <dbReference type="PROSITE" id="PS50928"/>
    </source>
</evidence>
<comment type="subcellular location">
    <subcellularLocation>
        <location evidence="6">Cell membrane</location>
        <topology evidence="6">Multi-pass membrane protein</topology>
    </subcellularLocation>
    <subcellularLocation>
        <location evidence="1">Membrane</location>
        <topology evidence="1">Multi-pass membrane protein</topology>
    </subcellularLocation>
</comment>
<dbReference type="InterPro" id="IPR051204">
    <property type="entry name" value="ABC_transp_perm/SBD"/>
</dbReference>
<feature type="transmembrane region" description="Helical" evidence="6">
    <location>
        <begin position="30"/>
        <end position="54"/>
    </location>
</feature>
<dbReference type="EMBL" id="CGIH01000020">
    <property type="protein sequence ID" value="CFX40363.1"/>
    <property type="molecule type" value="Genomic_DNA"/>
</dbReference>
<dbReference type="RefSeq" id="WP_084691486.1">
    <property type="nucleotide sequence ID" value="NZ_CGIH01000020.1"/>
</dbReference>
<reference evidence="8 9" key="1">
    <citation type="submission" date="2015-03" db="EMBL/GenBank/DDBJ databases">
        <authorList>
            <person name="Murphy D."/>
        </authorList>
    </citation>
    <scope>NUCLEOTIDE SEQUENCE [LARGE SCALE GENOMIC DNA]</scope>
    <source>
        <strain evidence="8 9">OL-4</strain>
    </source>
</reference>
<dbReference type="InterPro" id="IPR035906">
    <property type="entry name" value="MetI-like_sf"/>
</dbReference>
<evidence type="ECO:0000256" key="4">
    <source>
        <dbReference type="ARBA" id="ARBA00022989"/>
    </source>
</evidence>
<dbReference type="AlphaFoldDB" id="A0A0E3W316"/>
<dbReference type="GO" id="GO:0055085">
    <property type="term" value="P:transmembrane transport"/>
    <property type="evidence" value="ECO:0007669"/>
    <property type="project" value="InterPro"/>
</dbReference>
<dbReference type="GO" id="GO:0031460">
    <property type="term" value="P:glycine betaine transport"/>
    <property type="evidence" value="ECO:0007669"/>
    <property type="project" value="TreeGrafter"/>
</dbReference>
<evidence type="ECO:0000256" key="5">
    <source>
        <dbReference type="ARBA" id="ARBA00023136"/>
    </source>
</evidence>
<feature type="transmembrane region" description="Helical" evidence="6">
    <location>
        <begin position="182"/>
        <end position="201"/>
    </location>
</feature>
<keyword evidence="3 6" id="KW-0812">Transmembrane</keyword>